<dbReference type="KEGG" id="atp:ATR_0931"/>
<dbReference type="InterPro" id="IPR036909">
    <property type="entry name" value="Cyt_c-like_dom_sf"/>
</dbReference>
<dbReference type="GO" id="GO:0020037">
    <property type="term" value="F:heme binding"/>
    <property type="evidence" value="ECO:0007669"/>
    <property type="project" value="InterPro"/>
</dbReference>
<dbReference type="InterPro" id="IPR009056">
    <property type="entry name" value="Cyt_c-like_dom"/>
</dbReference>
<name>A0AAD0VLZ9_9BACT</name>
<evidence type="ECO:0000313" key="8">
    <source>
        <dbReference type="Proteomes" id="UP000254504"/>
    </source>
</evidence>
<dbReference type="GO" id="GO:0009055">
    <property type="term" value="F:electron transfer activity"/>
    <property type="evidence" value="ECO:0007669"/>
    <property type="project" value="InterPro"/>
</dbReference>
<dbReference type="PROSITE" id="PS51007">
    <property type="entry name" value="CYTC"/>
    <property type="match status" value="1"/>
</dbReference>
<keyword evidence="1 4" id="KW-0349">Heme</keyword>
<dbReference type="AlphaFoldDB" id="A0AAD0VLZ9"/>
<reference evidence="7 9" key="1">
    <citation type="submission" date="2017-10" db="EMBL/GenBank/DDBJ databases">
        <title>Genomics of the genus Arcobacter.</title>
        <authorList>
            <person name="Perez-Cataluna A."/>
            <person name="Figueras M.J."/>
        </authorList>
    </citation>
    <scope>NUCLEOTIDE SEQUENCE [LARGE SCALE GENOMIC DNA]</scope>
    <source>
        <strain evidence="7 9">LMG 25534</strain>
    </source>
</reference>
<dbReference type="RefSeq" id="WP_115428308.1">
    <property type="nucleotide sequence ID" value="NZ_CP031367.1"/>
</dbReference>
<keyword evidence="3 4" id="KW-0408">Iron</keyword>
<evidence type="ECO:0000313" key="9">
    <source>
        <dbReference type="Proteomes" id="UP000289132"/>
    </source>
</evidence>
<dbReference type="Proteomes" id="UP000289132">
    <property type="component" value="Unassembled WGS sequence"/>
</dbReference>
<evidence type="ECO:0000256" key="4">
    <source>
        <dbReference type="PROSITE-ProRule" id="PRU00433"/>
    </source>
</evidence>
<feature type="domain" description="Cytochrome c" evidence="5">
    <location>
        <begin position="104"/>
        <end position="181"/>
    </location>
</feature>
<protein>
    <submittedName>
        <fullName evidence="6">Monoheme c-type cytochrome</fullName>
    </submittedName>
</protein>
<evidence type="ECO:0000313" key="6">
    <source>
        <dbReference type="EMBL" id="AXK48797.1"/>
    </source>
</evidence>
<proteinExistence type="predicted"/>
<dbReference type="Gene3D" id="1.10.760.10">
    <property type="entry name" value="Cytochrome c-like domain"/>
    <property type="match status" value="1"/>
</dbReference>
<keyword evidence="9" id="KW-1185">Reference proteome</keyword>
<reference evidence="6 8" key="2">
    <citation type="submission" date="2018-07" db="EMBL/GenBank/DDBJ databases">
        <title>Complete genome of the Arcobacter trophiarum type strain LMG 25534.</title>
        <authorList>
            <person name="Miller W.G."/>
            <person name="Yee E."/>
        </authorList>
    </citation>
    <scope>NUCLEOTIDE SEQUENCE [LARGE SCALE GENOMIC DNA]</scope>
    <source>
        <strain evidence="6 8">LMG 25534</strain>
    </source>
</reference>
<organism evidence="6 8">
    <name type="scientific">Aliarcobacter trophiarum LMG 25534</name>
    <dbReference type="NCBI Taxonomy" id="1032241"/>
    <lineage>
        <taxon>Bacteria</taxon>
        <taxon>Pseudomonadati</taxon>
        <taxon>Campylobacterota</taxon>
        <taxon>Epsilonproteobacteria</taxon>
        <taxon>Campylobacterales</taxon>
        <taxon>Arcobacteraceae</taxon>
        <taxon>Aliarcobacter</taxon>
    </lineage>
</organism>
<gene>
    <name evidence="6" type="primary">nosC1</name>
    <name evidence="6" type="ORF">ATR_0931</name>
    <name evidence="7" type="ORF">CRU87_04565</name>
</gene>
<dbReference type="EMBL" id="PDKD01000005">
    <property type="protein sequence ID" value="RXJ92118.1"/>
    <property type="molecule type" value="Genomic_DNA"/>
</dbReference>
<dbReference type="EMBL" id="CP031367">
    <property type="protein sequence ID" value="AXK48797.1"/>
    <property type="molecule type" value="Genomic_DNA"/>
</dbReference>
<evidence type="ECO:0000256" key="3">
    <source>
        <dbReference type="ARBA" id="ARBA00023004"/>
    </source>
</evidence>
<evidence type="ECO:0000313" key="7">
    <source>
        <dbReference type="EMBL" id="RXJ92118.1"/>
    </source>
</evidence>
<dbReference type="GO" id="GO:0046872">
    <property type="term" value="F:metal ion binding"/>
    <property type="evidence" value="ECO:0007669"/>
    <property type="project" value="UniProtKB-KW"/>
</dbReference>
<accession>A0AAD0VLZ9</accession>
<evidence type="ECO:0000256" key="2">
    <source>
        <dbReference type="ARBA" id="ARBA00022723"/>
    </source>
</evidence>
<evidence type="ECO:0000256" key="1">
    <source>
        <dbReference type="ARBA" id="ARBA00022617"/>
    </source>
</evidence>
<dbReference type="SUPFAM" id="SSF46626">
    <property type="entry name" value="Cytochrome c"/>
    <property type="match status" value="1"/>
</dbReference>
<dbReference type="Proteomes" id="UP000254504">
    <property type="component" value="Chromosome"/>
</dbReference>
<sequence>MKKVFISLAIAFLFIACGDSKDDKKVVNELKSEGKKEEINVATPKITVTENSTNIEKDNPFISYDLDGNRVVRVSPDGSETPLTKELGALISIKNNYEKLNAKILAQRLSKNYMQKCSACHDNYANGVIGPSLLDKNDNEIFQAIKVYQTGEKKNVLMKDLISKMPDEEIRSLAKEIAQLNKEVRENRK</sequence>
<keyword evidence="2 4" id="KW-0479">Metal-binding</keyword>
<dbReference type="PROSITE" id="PS51257">
    <property type="entry name" value="PROKAR_LIPOPROTEIN"/>
    <property type="match status" value="1"/>
</dbReference>
<evidence type="ECO:0000259" key="5">
    <source>
        <dbReference type="PROSITE" id="PS51007"/>
    </source>
</evidence>